<feature type="compositionally biased region" description="Basic and acidic residues" evidence="5">
    <location>
        <begin position="440"/>
        <end position="459"/>
    </location>
</feature>
<dbReference type="InterPro" id="IPR001841">
    <property type="entry name" value="Znf_RING"/>
</dbReference>
<dbReference type="GO" id="GO:0008270">
    <property type="term" value="F:zinc ion binding"/>
    <property type="evidence" value="ECO:0007669"/>
    <property type="project" value="UniProtKB-KW"/>
</dbReference>
<dbReference type="EMBL" id="CAJPDT010000044">
    <property type="protein sequence ID" value="CAF9926699.1"/>
    <property type="molecule type" value="Genomic_DNA"/>
</dbReference>
<evidence type="ECO:0000256" key="5">
    <source>
        <dbReference type="SAM" id="MobiDB-lite"/>
    </source>
</evidence>
<evidence type="ECO:0000256" key="1">
    <source>
        <dbReference type="ARBA" id="ARBA00022723"/>
    </source>
</evidence>
<feature type="domain" description="RING-type" evidence="6">
    <location>
        <begin position="375"/>
        <end position="425"/>
    </location>
</feature>
<dbReference type="OrthoDB" id="3751080at2759"/>
<comment type="caution">
    <text evidence="7">The sequence shown here is derived from an EMBL/GenBank/DDBJ whole genome shotgun (WGS) entry which is preliminary data.</text>
</comment>
<organism evidence="7 8">
    <name type="scientific">Imshaugia aleurites</name>
    <dbReference type="NCBI Taxonomy" id="172621"/>
    <lineage>
        <taxon>Eukaryota</taxon>
        <taxon>Fungi</taxon>
        <taxon>Dikarya</taxon>
        <taxon>Ascomycota</taxon>
        <taxon>Pezizomycotina</taxon>
        <taxon>Lecanoromycetes</taxon>
        <taxon>OSLEUM clade</taxon>
        <taxon>Lecanoromycetidae</taxon>
        <taxon>Lecanorales</taxon>
        <taxon>Lecanorineae</taxon>
        <taxon>Parmeliaceae</taxon>
        <taxon>Imshaugia</taxon>
    </lineage>
</organism>
<dbReference type="GO" id="GO:0006511">
    <property type="term" value="P:ubiquitin-dependent protein catabolic process"/>
    <property type="evidence" value="ECO:0007669"/>
    <property type="project" value="TreeGrafter"/>
</dbReference>
<evidence type="ECO:0000313" key="7">
    <source>
        <dbReference type="EMBL" id="CAF9926699.1"/>
    </source>
</evidence>
<evidence type="ECO:0000313" key="8">
    <source>
        <dbReference type="Proteomes" id="UP000664534"/>
    </source>
</evidence>
<evidence type="ECO:0000259" key="6">
    <source>
        <dbReference type="PROSITE" id="PS50089"/>
    </source>
</evidence>
<evidence type="ECO:0000256" key="2">
    <source>
        <dbReference type="ARBA" id="ARBA00022771"/>
    </source>
</evidence>
<feature type="region of interest" description="Disordered" evidence="5">
    <location>
        <begin position="480"/>
        <end position="535"/>
    </location>
</feature>
<dbReference type="GO" id="GO:0005634">
    <property type="term" value="C:nucleus"/>
    <property type="evidence" value="ECO:0007669"/>
    <property type="project" value="TreeGrafter"/>
</dbReference>
<dbReference type="Gene3D" id="3.30.40.10">
    <property type="entry name" value="Zinc/RING finger domain, C3HC4 (zinc finger)"/>
    <property type="match status" value="1"/>
</dbReference>
<accession>A0A8H3FNU7</accession>
<keyword evidence="2 4" id="KW-0863">Zinc-finger</keyword>
<evidence type="ECO:0000256" key="4">
    <source>
        <dbReference type="PROSITE-ProRule" id="PRU00175"/>
    </source>
</evidence>
<feature type="compositionally biased region" description="Polar residues" evidence="5">
    <location>
        <begin position="28"/>
        <end position="42"/>
    </location>
</feature>
<dbReference type="SMART" id="SM00184">
    <property type="entry name" value="RING"/>
    <property type="match status" value="1"/>
</dbReference>
<protein>
    <recommendedName>
        <fullName evidence="6">RING-type domain-containing protein</fullName>
    </recommendedName>
</protein>
<dbReference type="GO" id="GO:0061630">
    <property type="term" value="F:ubiquitin protein ligase activity"/>
    <property type="evidence" value="ECO:0007669"/>
    <property type="project" value="TreeGrafter"/>
</dbReference>
<dbReference type="PANTHER" id="PTHR45931">
    <property type="entry name" value="SI:CH211-59O9.10"/>
    <property type="match status" value="1"/>
</dbReference>
<keyword evidence="1" id="KW-0479">Metal-binding</keyword>
<evidence type="ECO:0000256" key="3">
    <source>
        <dbReference type="ARBA" id="ARBA00022833"/>
    </source>
</evidence>
<dbReference type="PANTHER" id="PTHR45931:SF3">
    <property type="entry name" value="RING ZINC FINGER-CONTAINING PROTEIN"/>
    <property type="match status" value="1"/>
</dbReference>
<dbReference type="Pfam" id="PF13639">
    <property type="entry name" value="zf-RING_2"/>
    <property type="match status" value="1"/>
</dbReference>
<keyword evidence="3" id="KW-0862">Zinc</keyword>
<dbReference type="Proteomes" id="UP000664534">
    <property type="component" value="Unassembled WGS sequence"/>
</dbReference>
<dbReference type="SUPFAM" id="SSF57850">
    <property type="entry name" value="RING/U-box"/>
    <property type="match status" value="1"/>
</dbReference>
<keyword evidence="8" id="KW-1185">Reference proteome</keyword>
<name>A0A8H3FNU7_9LECA</name>
<feature type="compositionally biased region" description="Polar residues" evidence="5">
    <location>
        <begin position="182"/>
        <end position="198"/>
    </location>
</feature>
<dbReference type="InterPro" id="IPR051834">
    <property type="entry name" value="RING_finger_E3_ligase"/>
</dbReference>
<feature type="compositionally biased region" description="Basic and acidic residues" evidence="5">
    <location>
        <begin position="158"/>
        <end position="172"/>
    </location>
</feature>
<feature type="region of interest" description="Disordered" evidence="5">
    <location>
        <begin position="1"/>
        <end position="51"/>
    </location>
</feature>
<dbReference type="AlphaFoldDB" id="A0A8H3FNU7"/>
<gene>
    <name evidence="7" type="ORF">IMSHALPRED_007016</name>
</gene>
<sequence>MDPRRMSRRIGRADEMSEVPFENDLVPPSNSGIRPDITNSRGVQGFGGLVPSTQPYESGRLVLGGTDFGVRVRRDEALRGQTEAGVVAHEPPPPLLGHHLDMAVQMHTDKSSAPSIGAGTRSSIQLYETGRQARRPINFGFRAQTDEEMRRDYDQLVRQADEFRAPGRRASEETSADEMDTDSSGAEMSTPVPNTQPHGSGRSRVSLATEAQRATALHAHTQSMIARDRSLRDSFQARREASQRMAAQRLETAQIQTTRAEEIRRGMLDALITTAVRATAVPNTRDRESGRRSGGDVDFRASVWRDDTDRALRESNQASMEADQRLAAHRLRISQAVTDEIHTDNIRALSIRGRAFLESLSSLPLQNLPEDNLACDICLEQYRDTQRSDDPVRLPCTHIIGKACLGDWLKSSAQNANNNKCPICRTVLFKRGIDPSIEAQNRRTEEDRRAAEERRRNRTETVFPSAFTEVAGRMGTIRWRPVRGATGDAVTRGPPEPPLLEPSYRRRRGAGPRPHPDDVNWNLNVSADQDHGESL</sequence>
<feature type="compositionally biased region" description="Basic and acidic residues" evidence="5">
    <location>
        <begin position="1"/>
        <end position="15"/>
    </location>
</feature>
<feature type="region of interest" description="Disordered" evidence="5">
    <location>
        <begin position="158"/>
        <end position="207"/>
    </location>
</feature>
<reference evidence="7" key="1">
    <citation type="submission" date="2021-03" db="EMBL/GenBank/DDBJ databases">
        <authorList>
            <person name="Tagirdzhanova G."/>
        </authorList>
    </citation>
    <scope>NUCLEOTIDE SEQUENCE</scope>
</reference>
<dbReference type="PROSITE" id="PS50089">
    <property type="entry name" value="ZF_RING_2"/>
    <property type="match status" value="1"/>
</dbReference>
<dbReference type="InterPro" id="IPR013083">
    <property type="entry name" value="Znf_RING/FYVE/PHD"/>
</dbReference>
<proteinExistence type="predicted"/>
<feature type="region of interest" description="Disordered" evidence="5">
    <location>
        <begin position="439"/>
        <end position="459"/>
    </location>
</feature>